<feature type="domain" description="IclR-ED" evidence="5">
    <location>
        <begin position="74"/>
        <end position="297"/>
    </location>
</feature>
<evidence type="ECO:0000259" key="4">
    <source>
        <dbReference type="PROSITE" id="PS51077"/>
    </source>
</evidence>
<evidence type="ECO:0000313" key="7">
    <source>
        <dbReference type="Proteomes" id="UP001501183"/>
    </source>
</evidence>
<name>A0ABP8P327_9NOCA</name>
<dbReference type="SUPFAM" id="SSF55781">
    <property type="entry name" value="GAF domain-like"/>
    <property type="match status" value="1"/>
</dbReference>
<dbReference type="InterPro" id="IPR050707">
    <property type="entry name" value="HTH_MetabolicPath_Reg"/>
</dbReference>
<dbReference type="SMART" id="SM00346">
    <property type="entry name" value="HTH_ICLR"/>
    <property type="match status" value="1"/>
</dbReference>
<dbReference type="Pfam" id="PF09339">
    <property type="entry name" value="HTH_IclR"/>
    <property type="match status" value="1"/>
</dbReference>
<dbReference type="InterPro" id="IPR005471">
    <property type="entry name" value="Tscrpt_reg_IclR_N"/>
</dbReference>
<dbReference type="SMART" id="SM00419">
    <property type="entry name" value="HTH_CRP"/>
    <property type="match status" value="1"/>
</dbReference>
<organism evidence="6 7">
    <name type="scientific">Rhodococcus olei</name>
    <dbReference type="NCBI Taxonomy" id="2161675"/>
    <lineage>
        <taxon>Bacteria</taxon>
        <taxon>Bacillati</taxon>
        <taxon>Actinomycetota</taxon>
        <taxon>Actinomycetes</taxon>
        <taxon>Mycobacteriales</taxon>
        <taxon>Nocardiaceae</taxon>
        <taxon>Rhodococcus</taxon>
    </lineage>
</organism>
<dbReference type="Gene3D" id="3.30.450.40">
    <property type="match status" value="1"/>
</dbReference>
<accession>A0ABP8P327</accession>
<dbReference type="PROSITE" id="PS51078">
    <property type="entry name" value="ICLR_ED"/>
    <property type="match status" value="1"/>
</dbReference>
<dbReference type="SUPFAM" id="SSF46785">
    <property type="entry name" value="Winged helix' DNA-binding domain"/>
    <property type="match status" value="1"/>
</dbReference>
<evidence type="ECO:0000256" key="2">
    <source>
        <dbReference type="ARBA" id="ARBA00023125"/>
    </source>
</evidence>
<dbReference type="InterPro" id="IPR029016">
    <property type="entry name" value="GAF-like_dom_sf"/>
</dbReference>
<dbReference type="Gene3D" id="1.10.10.10">
    <property type="entry name" value="Winged helix-like DNA-binding domain superfamily/Winged helix DNA-binding domain"/>
    <property type="match status" value="1"/>
</dbReference>
<evidence type="ECO:0000313" key="6">
    <source>
        <dbReference type="EMBL" id="GAA4478703.1"/>
    </source>
</evidence>
<dbReference type="InterPro" id="IPR014757">
    <property type="entry name" value="Tscrpt_reg_IclR_C"/>
</dbReference>
<dbReference type="Proteomes" id="UP001501183">
    <property type="component" value="Unassembled WGS sequence"/>
</dbReference>
<evidence type="ECO:0008006" key="8">
    <source>
        <dbReference type="Google" id="ProtNLM"/>
    </source>
</evidence>
<sequence length="297" mass="31233">MAPGKSESSVSSPPTDRVVSIVELLAARDTPATSADLADALGLSRSTTGSILGTLQRRGWVSRLPDLRYEIGPALASIAGRAHRALTLPDDAAAHLEALAARVGCGAALGLIDGGEMVFVAMTDGLGHIPAGIDVGVRLPLQAPGGASVVAFSDPPVQQRWLGTAPADRREQYADFLTQVSETGVAVWGADAADIDRIDVLAQVVTHLAANAASQRLREQVQALIGDTSGYPYTQEALESDRSLPISYLTAPVFDDTGRPLWELHIGPLRSAVTPDERRAYVDELTATARAMSLSPR</sequence>
<evidence type="ECO:0000256" key="3">
    <source>
        <dbReference type="ARBA" id="ARBA00023163"/>
    </source>
</evidence>
<keyword evidence="2" id="KW-0238">DNA-binding</keyword>
<dbReference type="InterPro" id="IPR036390">
    <property type="entry name" value="WH_DNA-bd_sf"/>
</dbReference>
<dbReference type="RefSeq" id="WP_345344813.1">
    <property type="nucleotide sequence ID" value="NZ_BAABFB010000036.1"/>
</dbReference>
<dbReference type="PROSITE" id="PS51077">
    <property type="entry name" value="HTH_ICLR"/>
    <property type="match status" value="1"/>
</dbReference>
<dbReference type="EMBL" id="BAABFB010000036">
    <property type="protein sequence ID" value="GAA4478703.1"/>
    <property type="molecule type" value="Genomic_DNA"/>
</dbReference>
<dbReference type="InterPro" id="IPR036388">
    <property type="entry name" value="WH-like_DNA-bd_sf"/>
</dbReference>
<evidence type="ECO:0000256" key="1">
    <source>
        <dbReference type="ARBA" id="ARBA00023015"/>
    </source>
</evidence>
<dbReference type="PANTHER" id="PTHR30136:SF24">
    <property type="entry name" value="HTH-TYPE TRANSCRIPTIONAL REPRESSOR ALLR"/>
    <property type="match status" value="1"/>
</dbReference>
<keyword evidence="7" id="KW-1185">Reference proteome</keyword>
<keyword evidence="3" id="KW-0804">Transcription</keyword>
<reference evidence="7" key="1">
    <citation type="journal article" date="2019" name="Int. J. Syst. Evol. Microbiol.">
        <title>The Global Catalogue of Microorganisms (GCM) 10K type strain sequencing project: providing services to taxonomists for standard genome sequencing and annotation.</title>
        <authorList>
            <consortium name="The Broad Institute Genomics Platform"/>
            <consortium name="The Broad Institute Genome Sequencing Center for Infectious Disease"/>
            <person name="Wu L."/>
            <person name="Ma J."/>
        </authorList>
    </citation>
    <scope>NUCLEOTIDE SEQUENCE [LARGE SCALE GENOMIC DNA]</scope>
    <source>
        <strain evidence="7">JCM 32206</strain>
    </source>
</reference>
<gene>
    <name evidence="6" type="ORF">GCM10023094_22770</name>
</gene>
<dbReference type="InterPro" id="IPR012318">
    <property type="entry name" value="HTH_CRP"/>
</dbReference>
<comment type="caution">
    <text evidence="6">The sequence shown here is derived from an EMBL/GenBank/DDBJ whole genome shotgun (WGS) entry which is preliminary data.</text>
</comment>
<protein>
    <recommendedName>
        <fullName evidence="8">DNA-binding IclR family transcriptional regulator</fullName>
    </recommendedName>
</protein>
<proteinExistence type="predicted"/>
<feature type="domain" description="HTH iclR-type" evidence="4">
    <location>
        <begin position="12"/>
        <end position="73"/>
    </location>
</feature>
<keyword evidence="1" id="KW-0805">Transcription regulation</keyword>
<dbReference type="PANTHER" id="PTHR30136">
    <property type="entry name" value="HELIX-TURN-HELIX TRANSCRIPTIONAL REGULATOR, ICLR FAMILY"/>
    <property type="match status" value="1"/>
</dbReference>
<evidence type="ECO:0000259" key="5">
    <source>
        <dbReference type="PROSITE" id="PS51078"/>
    </source>
</evidence>